<sequence>ISQNDLHFQVYLVEAIVEWNKSQTAGVQQTTPLHRFANTLSQKLLGCKLVEDHSGSAEYTDLRAPQFLEFSIKPPQHVQQQPTLLQTIPSGIQTSQTDPIRKVDEIVALWEKLSDNDKSAEDAETLCADGVNRYNSREQRQEQLVLHQWMNAMKAAEPLLPLTSCNTEAFQRGQAEDVVQV</sequence>
<accession>A0A553RQR7</accession>
<keyword evidence="2" id="KW-1185">Reference proteome</keyword>
<organism evidence="1 2">
    <name type="scientific">Danionella cerebrum</name>
    <dbReference type="NCBI Taxonomy" id="2873325"/>
    <lineage>
        <taxon>Eukaryota</taxon>
        <taxon>Metazoa</taxon>
        <taxon>Chordata</taxon>
        <taxon>Craniata</taxon>
        <taxon>Vertebrata</taxon>
        <taxon>Euteleostomi</taxon>
        <taxon>Actinopterygii</taxon>
        <taxon>Neopterygii</taxon>
        <taxon>Teleostei</taxon>
        <taxon>Ostariophysi</taxon>
        <taxon>Cypriniformes</taxon>
        <taxon>Danionidae</taxon>
        <taxon>Danioninae</taxon>
        <taxon>Danionella</taxon>
    </lineage>
</organism>
<reference evidence="1 2" key="1">
    <citation type="journal article" date="2019" name="Sci. Data">
        <title>Hybrid genome assembly and annotation of Danionella translucida.</title>
        <authorList>
            <person name="Kadobianskyi M."/>
            <person name="Schulze L."/>
            <person name="Schuelke M."/>
            <person name="Judkewitz B."/>
        </authorList>
    </citation>
    <scope>NUCLEOTIDE SEQUENCE [LARGE SCALE GENOMIC DNA]</scope>
    <source>
        <strain evidence="1 2">Bolton</strain>
    </source>
</reference>
<evidence type="ECO:0000313" key="1">
    <source>
        <dbReference type="EMBL" id="TRZ04524.1"/>
    </source>
</evidence>
<feature type="non-terminal residue" evidence="1">
    <location>
        <position position="181"/>
    </location>
</feature>
<name>A0A553RQR7_9TELE</name>
<evidence type="ECO:0000313" key="2">
    <source>
        <dbReference type="Proteomes" id="UP000316079"/>
    </source>
</evidence>
<dbReference type="OrthoDB" id="10057688at2759"/>
<feature type="non-terminal residue" evidence="1">
    <location>
        <position position="1"/>
    </location>
</feature>
<comment type="caution">
    <text evidence="1">The sequence shown here is derived from an EMBL/GenBank/DDBJ whole genome shotgun (WGS) entry which is preliminary data.</text>
</comment>
<proteinExistence type="predicted"/>
<dbReference type="Proteomes" id="UP000316079">
    <property type="component" value="Unassembled WGS sequence"/>
</dbReference>
<protein>
    <submittedName>
        <fullName evidence="1">Uncharacterized protein</fullName>
    </submittedName>
</protein>
<dbReference type="AlphaFoldDB" id="A0A553RQR7"/>
<dbReference type="EMBL" id="SRMA01000055">
    <property type="protein sequence ID" value="TRZ04524.1"/>
    <property type="molecule type" value="Genomic_DNA"/>
</dbReference>
<gene>
    <name evidence="1" type="ORF">DNTS_007828</name>
</gene>